<dbReference type="CDD" id="cd02439">
    <property type="entry name" value="DMB-PRT_CobT"/>
    <property type="match status" value="1"/>
</dbReference>
<accession>A0A1G8HJQ2</accession>
<evidence type="ECO:0000256" key="4">
    <source>
        <dbReference type="ARBA" id="ARBA00011991"/>
    </source>
</evidence>
<keyword evidence="7 11" id="KW-0328">Glycosyltransferase</keyword>
<dbReference type="Gene3D" id="3.40.50.10210">
    <property type="match status" value="1"/>
</dbReference>
<keyword evidence="13" id="KW-1185">Reference proteome</keyword>
<evidence type="ECO:0000256" key="5">
    <source>
        <dbReference type="ARBA" id="ARBA00015486"/>
    </source>
</evidence>
<feature type="active site" description="Proton acceptor" evidence="11">
    <location>
        <position position="317"/>
    </location>
</feature>
<dbReference type="FunFam" id="3.40.50.10210:FF:000001">
    <property type="entry name" value="Nicotinate-nucleotide--dimethylbenzimidazole phosphoribosyltransferase"/>
    <property type="match status" value="1"/>
</dbReference>
<keyword evidence="8 11" id="KW-0808">Transferase</keyword>
<dbReference type="InterPro" id="IPR036087">
    <property type="entry name" value="Nict_dMeBzImd_PRibTrfase_sf"/>
</dbReference>
<comment type="catalytic activity">
    <reaction evidence="10 11">
        <text>5,6-dimethylbenzimidazole + nicotinate beta-D-ribonucleotide = alpha-ribazole 5'-phosphate + nicotinate + H(+)</text>
        <dbReference type="Rhea" id="RHEA:11196"/>
        <dbReference type="ChEBI" id="CHEBI:15378"/>
        <dbReference type="ChEBI" id="CHEBI:15890"/>
        <dbReference type="ChEBI" id="CHEBI:32544"/>
        <dbReference type="ChEBI" id="CHEBI:57502"/>
        <dbReference type="ChEBI" id="CHEBI:57918"/>
        <dbReference type="EC" id="2.4.2.21"/>
    </reaction>
</comment>
<dbReference type="OrthoDB" id="9781491at2"/>
<comment type="similarity">
    <text evidence="3 11">Belongs to the CobT family.</text>
</comment>
<dbReference type="STRING" id="930129.SAMN05216352_104289"/>
<evidence type="ECO:0000313" key="13">
    <source>
        <dbReference type="Proteomes" id="UP000199017"/>
    </source>
</evidence>
<dbReference type="GO" id="GO:0009236">
    <property type="term" value="P:cobalamin biosynthetic process"/>
    <property type="evidence" value="ECO:0007669"/>
    <property type="project" value="UniProtKB-UniRule"/>
</dbReference>
<dbReference type="InterPro" id="IPR003200">
    <property type="entry name" value="Nict_dMeBzImd_PRibTrfase"/>
</dbReference>
<evidence type="ECO:0000256" key="6">
    <source>
        <dbReference type="ARBA" id="ARBA00022573"/>
    </source>
</evidence>
<dbReference type="PANTHER" id="PTHR43463:SF1">
    <property type="entry name" value="NICOTINATE-NUCLEOTIDE--DIMETHYLBENZIMIDAZOLE PHOSPHORIBOSYLTRANSFERASE"/>
    <property type="match status" value="1"/>
</dbReference>
<dbReference type="InterPro" id="IPR017846">
    <property type="entry name" value="Nict_dMeBzImd_PRibTrfase_bact"/>
</dbReference>
<evidence type="ECO:0000256" key="3">
    <source>
        <dbReference type="ARBA" id="ARBA00007110"/>
    </source>
</evidence>
<evidence type="ECO:0000256" key="11">
    <source>
        <dbReference type="HAMAP-Rule" id="MF_00230"/>
    </source>
</evidence>
<dbReference type="UniPathway" id="UPA00061">
    <property type="reaction ID" value="UER00516"/>
</dbReference>
<evidence type="ECO:0000256" key="8">
    <source>
        <dbReference type="ARBA" id="ARBA00022679"/>
    </source>
</evidence>
<sequence>MTIAQWTSRIPSLDMEAGEKAAAYIDNLTKPPGSLGRLETIAAKLAAMTGNPFPEVTPAGVLVFASDHGVTAEGISAFPQEITVQMAKNFLKKGAAINVFANQINADFQLIDIGMAKEVNENGIISRKIKAGTANFCKEDAMTRDEAVQAIQAGFEEAEKMIARKGIKCLILGEMGIGNTTASSAMISAFTNKNPASVTGPGTGLTEERILHKQHILQTALQNRNINAHDPLDILAKVGGLEIAGITGAMLAAAAHRVPILVDGFISAAAAVTAQALSQLAADYMFVGHYSTEPGHAIAINILDKKPLLDLQMRLGEGSGAALAFPILRSACAMVREMATFDDLANY</sequence>
<evidence type="ECO:0000256" key="10">
    <source>
        <dbReference type="ARBA" id="ARBA00047340"/>
    </source>
</evidence>
<reference evidence="12 13" key="1">
    <citation type="submission" date="2016-10" db="EMBL/GenBank/DDBJ databases">
        <authorList>
            <person name="de Groot N.N."/>
        </authorList>
    </citation>
    <scope>NUCLEOTIDE SEQUENCE [LARGE SCALE GENOMIC DNA]</scope>
    <source>
        <strain evidence="13">P4B,CCM 7963,CECT 7998,DSM 25260,IBRC-M 10614,KCTC 13821</strain>
    </source>
</reference>
<evidence type="ECO:0000313" key="12">
    <source>
        <dbReference type="EMBL" id="SDI06815.1"/>
    </source>
</evidence>
<gene>
    <name evidence="11" type="primary">cobT</name>
    <name evidence="12" type="ORF">SAMN05216352_104289</name>
</gene>
<comment type="function">
    <text evidence="1 11">Catalyzes the synthesis of alpha-ribazole-5'-phosphate from nicotinate mononucleotide (NAMN) and 5,6-dimethylbenzimidazole (DMB).</text>
</comment>
<dbReference type="NCBIfam" id="NF000996">
    <property type="entry name" value="PRK00105.1"/>
    <property type="match status" value="1"/>
</dbReference>
<comment type="pathway">
    <text evidence="2 11">Nucleoside biosynthesis; alpha-ribazole biosynthesis; alpha-ribazole from 5,6-dimethylbenzimidazole: step 1/2.</text>
</comment>
<dbReference type="GO" id="GO:0008939">
    <property type="term" value="F:nicotinate-nucleotide-dimethylbenzimidazole phosphoribosyltransferase activity"/>
    <property type="evidence" value="ECO:0007669"/>
    <property type="project" value="UniProtKB-UniRule"/>
</dbReference>
<dbReference type="Pfam" id="PF02277">
    <property type="entry name" value="DBI_PRT"/>
    <property type="match status" value="1"/>
</dbReference>
<dbReference type="Proteomes" id="UP000199017">
    <property type="component" value="Unassembled WGS sequence"/>
</dbReference>
<dbReference type="EC" id="2.4.2.21" evidence="4 11"/>
<name>A0A1G8HJQ2_9BACI</name>
<dbReference type="RefSeq" id="WP_091583946.1">
    <property type="nucleotide sequence ID" value="NZ_FNDU01000004.1"/>
</dbReference>
<evidence type="ECO:0000256" key="1">
    <source>
        <dbReference type="ARBA" id="ARBA00002197"/>
    </source>
</evidence>
<dbReference type="PANTHER" id="PTHR43463">
    <property type="entry name" value="NICOTINATE-NUCLEOTIDE--DIMETHYLBENZIMIDAZOLE PHOSPHORIBOSYLTRANSFERASE"/>
    <property type="match status" value="1"/>
</dbReference>
<dbReference type="InterPro" id="IPR023195">
    <property type="entry name" value="Nict_dMeBzImd_PRibTrfase_N"/>
</dbReference>
<dbReference type="Gene3D" id="1.10.1610.10">
    <property type="match status" value="1"/>
</dbReference>
<dbReference type="NCBIfam" id="TIGR03160">
    <property type="entry name" value="cobT_DBIPRT"/>
    <property type="match status" value="1"/>
</dbReference>
<keyword evidence="6 11" id="KW-0169">Cobalamin biosynthesis</keyword>
<evidence type="ECO:0000256" key="2">
    <source>
        <dbReference type="ARBA" id="ARBA00005049"/>
    </source>
</evidence>
<organism evidence="12 13">
    <name type="scientific">Alteribacillus bidgolensis</name>
    <dbReference type="NCBI Taxonomy" id="930129"/>
    <lineage>
        <taxon>Bacteria</taxon>
        <taxon>Bacillati</taxon>
        <taxon>Bacillota</taxon>
        <taxon>Bacilli</taxon>
        <taxon>Bacillales</taxon>
        <taxon>Bacillaceae</taxon>
        <taxon>Alteribacillus</taxon>
    </lineage>
</organism>
<proteinExistence type="inferred from homology"/>
<protein>
    <recommendedName>
        <fullName evidence="5 11">Nicotinate-nucleotide--dimethylbenzimidazole phosphoribosyltransferase</fullName>
        <shortName evidence="11">NN:DBI PRT</shortName>
        <ecNumber evidence="4 11">2.4.2.21</ecNumber>
    </recommendedName>
    <alternativeName>
        <fullName evidence="9 11">N(1)-alpha-phosphoribosyltransferase</fullName>
    </alternativeName>
</protein>
<evidence type="ECO:0000256" key="7">
    <source>
        <dbReference type="ARBA" id="ARBA00022676"/>
    </source>
</evidence>
<dbReference type="HAMAP" id="MF_00230">
    <property type="entry name" value="CobT"/>
    <property type="match status" value="1"/>
</dbReference>
<dbReference type="EMBL" id="FNDU01000004">
    <property type="protein sequence ID" value="SDI06815.1"/>
    <property type="molecule type" value="Genomic_DNA"/>
</dbReference>
<dbReference type="AlphaFoldDB" id="A0A1G8HJQ2"/>
<dbReference type="SUPFAM" id="SSF52733">
    <property type="entry name" value="Nicotinate mononucleotide:5,6-dimethylbenzimidazole phosphoribosyltransferase (CobT)"/>
    <property type="match status" value="1"/>
</dbReference>
<evidence type="ECO:0000256" key="9">
    <source>
        <dbReference type="ARBA" id="ARBA00030686"/>
    </source>
</evidence>